<dbReference type="AlphaFoldDB" id="A0A3Q7SM67"/>
<protein>
    <submittedName>
        <fullName evidence="7">Lysozyme-like protein 4</fullName>
    </submittedName>
</protein>
<proteinExistence type="inferred from homology"/>
<dbReference type="PRINTS" id="PR00137">
    <property type="entry name" value="LYSOZYME"/>
</dbReference>
<dbReference type="GO" id="GO:0036126">
    <property type="term" value="C:sperm flagellum"/>
    <property type="evidence" value="ECO:0007669"/>
    <property type="project" value="Ensembl"/>
</dbReference>
<keyword evidence="6" id="KW-1185">Reference proteome</keyword>
<reference evidence="7" key="2">
    <citation type="submission" date="2025-08" db="UniProtKB">
        <authorList>
            <consortium name="RefSeq"/>
        </authorList>
    </citation>
    <scope>IDENTIFICATION</scope>
    <source>
        <tissue evidence="7">Cell line</tissue>
    </source>
</reference>
<dbReference type="CDD" id="cd16897">
    <property type="entry name" value="LYZ_C"/>
    <property type="match status" value="1"/>
</dbReference>
<evidence type="ECO:0000313" key="6">
    <source>
        <dbReference type="Proteomes" id="UP001652641"/>
    </source>
</evidence>
<dbReference type="SUPFAM" id="SSF53955">
    <property type="entry name" value="Lysozyme-like"/>
    <property type="match status" value="1"/>
</dbReference>
<dbReference type="GO" id="GO:0001669">
    <property type="term" value="C:acrosomal vesicle"/>
    <property type="evidence" value="ECO:0007669"/>
    <property type="project" value="Ensembl"/>
</dbReference>
<gene>
    <name evidence="7" type="primary">LYZL4</name>
</gene>
<keyword evidence="2" id="KW-1015">Disulfide bond</keyword>
<name>A0A3Q7SM67_VULVU</name>
<organism evidence="6 7">
    <name type="scientific">Vulpes vulpes</name>
    <name type="common">Red fox</name>
    <dbReference type="NCBI Taxonomy" id="9627"/>
    <lineage>
        <taxon>Eukaryota</taxon>
        <taxon>Metazoa</taxon>
        <taxon>Chordata</taxon>
        <taxon>Craniata</taxon>
        <taxon>Vertebrata</taxon>
        <taxon>Euteleostomi</taxon>
        <taxon>Mammalia</taxon>
        <taxon>Eutheria</taxon>
        <taxon>Laurasiatheria</taxon>
        <taxon>Carnivora</taxon>
        <taxon>Caniformia</taxon>
        <taxon>Canidae</taxon>
        <taxon>Vulpes</taxon>
    </lineage>
</organism>
<evidence type="ECO:0000256" key="2">
    <source>
        <dbReference type="ARBA" id="ARBA00023157"/>
    </source>
</evidence>
<feature type="signal peptide" evidence="4">
    <location>
        <begin position="1"/>
        <end position="19"/>
    </location>
</feature>
<sequence length="161" mass="18139">MKASVVLSLIGYLVVPSGAAILGRCVVAKKLYDGGLNYFEGYSLENWVCLAYFESKFNPMAIYENLPGGYTGYGLFQIRDWDWCDRGRNLCHMSCSALLNPNLKKTIECAKKIVKGKDGMGAWPSWSLNCRFADNLARWLDGCRLYRQGWPRQHSPVAPSK</sequence>
<dbReference type="Gene3D" id="1.10.530.10">
    <property type="match status" value="1"/>
</dbReference>
<dbReference type="InterPro" id="IPR001916">
    <property type="entry name" value="Glyco_hydro_22"/>
</dbReference>
<dbReference type="PROSITE" id="PS00128">
    <property type="entry name" value="GLYCOSYL_HYDROL_F22_1"/>
    <property type="match status" value="1"/>
</dbReference>
<dbReference type="InterPro" id="IPR000974">
    <property type="entry name" value="Glyco_hydro_22_lys"/>
</dbReference>
<dbReference type="RefSeq" id="XP_025856591.1">
    <property type="nucleotide sequence ID" value="XM_026000806.2"/>
</dbReference>
<dbReference type="InterPro" id="IPR023346">
    <property type="entry name" value="Lysozyme-like_dom_sf"/>
</dbReference>
<evidence type="ECO:0000256" key="1">
    <source>
        <dbReference type="ARBA" id="ARBA00010859"/>
    </source>
</evidence>
<dbReference type="KEGG" id="vvp:112921547"/>
<dbReference type="Proteomes" id="UP001652641">
    <property type="component" value="Chromosome 11"/>
</dbReference>
<dbReference type="FunFam" id="1.10.530.10:FF:000001">
    <property type="entry name" value="Lysozyme C"/>
    <property type="match status" value="1"/>
</dbReference>
<feature type="chain" id="PRO_5018778507" evidence="4">
    <location>
        <begin position="20"/>
        <end position="161"/>
    </location>
</feature>
<reference key="1">
    <citation type="submission" date="2019-01" db="UniProtKB">
        <authorList>
            <consortium name="RefSeq"/>
        </authorList>
    </citation>
    <scope>IDENTIFICATION</scope>
</reference>
<dbReference type="PANTHER" id="PTHR11407:SF21">
    <property type="entry name" value="LYSOZYME-LIKE PROTEIN 4"/>
    <property type="match status" value="1"/>
</dbReference>
<keyword evidence="4" id="KW-0732">Signal</keyword>
<dbReference type="PANTHER" id="PTHR11407">
    <property type="entry name" value="LYSOZYME C"/>
    <property type="match status" value="1"/>
</dbReference>
<evidence type="ECO:0000259" key="5">
    <source>
        <dbReference type="PROSITE" id="PS00128"/>
    </source>
</evidence>
<dbReference type="GeneID" id="112921547"/>
<dbReference type="SMART" id="SM00263">
    <property type="entry name" value="LYZ1"/>
    <property type="match status" value="1"/>
</dbReference>
<dbReference type="PRINTS" id="PR00135">
    <property type="entry name" value="LYZLACT"/>
</dbReference>
<evidence type="ECO:0000313" key="7">
    <source>
        <dbReference type="RefSeq" id="XP_025856591.1"/>
    </source>
</evidence>
<dbReference type="CTD" id="131375"/>
<dbReference type="GO" id="GO:0007342">
    <property type="term" value="P:fusion of sperm to egg plasma membrane involved in single fertilization"/>
    <property type="evidence" value="ECO:0007669"/>
    <property type="project" value="TreeGrafter"/>
</dbReference>
<comment type="similarity">
    <text evidence="1 3">Belongs to the glycosyl hydrolase 22 family.</text>
</comment>
<dbReference type="OMA" id="AWPSWSL"/>
<dbReference type="PROSITE" id="PS51348">
    <property type="entry name" value="GLYCOSYL_HYDROL_F22_2"/>
    <property type="match status" value="1"/>
</dbReference>
<accession>A0A3Q7SM67</accession>
<evidence type="ECO:0000256" key="4">
    <source>
        <dbReference type="SAM" id="SignalP"/>
    </source>
</evidence>
<dbReference type="InterPro" id="IPR019799">
    <property type="entry name" value="Glyco_hydro_22_CS"/>
</dbReference>
<dbReference type="STRING" id="9627.ENSVVUP00000006872"/>
<dbReference type="Pfam" id="PF00062">
    <property type="entry name" value="Lys"/>
    <property type="match status" value="1"/>
</dbReference>
<dbReference type="GO" id="GO:0005615">
    <property type="term" value="C:extracellular space"/>
    <property type="evidence" value="ECO:0007669"/>
    <property type="project" value="Ensembl"/>
</dbReference>
<dbReference type="GO" id="GO:0003796">
    <property type="term" value="F:lysozyme activity"/>
    <property type="evidence" value="ECO:0007669"/>
    <property type="project" value="InterPro"/>
</dbReference>
<evidence type="ECO:0000256" key="3">
    <source>
        <dbReference type="RuleBase" id="RU004440"/>
    </source>
</evidence>
<feature type="domain" description="Glycosyl hydrolases family 22 (GH22)" evidence="5">
    <location>
        <begin position="91"/>
        <end position="109"/>
    </location>
</feature>